<reference evidence="3" key="2">
    <citation type="journal article" date="2023" name="IMA Fungus">
        <title>Comparative genomic study of the Penicillium genus elucidates a diverse pangenome and 15 lateral gene transfer events.</title>
        <authorList>
            <person name="Petersen C."/>
            <person name="Sorensen T."/>
            <person name="Nielsen M.R."/>
            <person name="Sondergaard T.E."/>
            <person name="Sorensen J.L."/>
            <person name="Fitzpatrick D.A."/>
            <person name="Frisvad J.C."/>
            <person name="Nielsen K.L."/>
        </authorList>
    </citation>
    <scope>NUCLEOTIDE SEQUENCE</scope>
    <source>
        <strain evidence="3">IBT 22155</strain>
    </source>
</reference>
<proteinExistence type="predicted"/>
<feature type="chain" id="PRO_5040723803" evidence="2">
    <location>
        <begin position="22"/>
        <end position="159"/>
    </location>
</feature>
<evidence type="ECO:0000313" key="4">
    <source>
        <dbReference type="Proteomes" id="UP001149079"/>
    </source>
</evidence>
<evidence type="ECO:0000256" key="1">
    <source>
        <dbReference type="SAM" id="MobiDB-lite"/>
    </source>
</evidence>
<dbReference type="RefSeq" id="XP_056525726.1">
    <property type="nucleotide sequence ID" value="XM_056663613.1"/>
</dbReference>
<comment type="caution">
    <text evidence="3">The sequence shown here is derived from an EMBL/GenBank/DDBJ whole genome shotgun (WGS) entry which is preliminary data.</text>
</comment>
<dbReference type="GeneID" id="81402783"/>
<accession>A0A9W9HCI3</accession>
<sequence>MARFNISILCTLLVLAVVALSMPVKRGGDALPLNLDGTLDQLKSATRLMDGLDRKESNNKDNQEQHDEAAAKAQKKKDEEAQKKKDEAETMAKVNKKLEEAKNGDNAAPTPTASHKNKLSSGTFVTPTSTPTHKAKSEPNALGKIPLIGGLLGGAGAGL</sequence>
<dbReference type="OrthoDB" id="4368889at2759"/>
<name>A0A9W9HCI3_9EURO</name>
<gene>
    <name evidence="3" type="ORF">N7515_002869</name>
</gene>
<protein>
    <submittedName>
        <fullName evidence="3">Uncharacterized protein</fullName>
    </submittedName>
</protein>
<dbReference type="EMBL" id="JAPQKL010000002">
    <property type="protein sequence ID" value="KAJ5144082.1"/>
    <property type="molecule type" value="Genomic_DNA"/>
</dbReference>
<evidence type="ECO:0000256" key="2">
    <source>
        <dbReference type="SAM" id="SignalP"/>
    </source>
</evidence>
<keyword evidence="4" id="KW-1185">Reference proteome</keyword>
<reference evidence="3" key="1">
    <citation type="submission" date="2022-11" db="EMBL/GenBank/DDBJ databases">
        <authorList>
            <person name="Petersen C."/>
        </authorList>
    </citation>
    <scope>NUCLEOTIDE SEQUENCE</scope>
    <source>
        <strain evidence="3">IBT 22155</strain>
    </source>
</reference>
<feature type="region of interest" description="Disordered" evidence="1">
    <location>
        <begin position="52"/>
        <end position="145"/>
    </location>
</feature>
<dbReference type="Proteomes" id="UP001149079">
    <property type="component" value="Unassembled WGS sequence"/>
</dbReference>
<evidence type="ECO:0000313" key="3">
    <source>
        <dbReference type="EMBL" id="KAJ5144082.1"/>
    </source>
</evidence>
<dbReference type="AlphaFoldDB" id="A0A9W9HCI3"/>
<keyword evidence="2" id="KW-0732">Signal</keyword>
<feature type="signal peptide" evidence="2">
    <location>
        <begin position="1"/>
        <end position="21"/>
    </location>
</feature>
<feature type="compositionally biased region" description="Basic and acidic residues" evidence="1">
    <location>
        <begin position="52"/>
        <end position="103"/>
    </location>
</feature>
<feature type="compositionally biased region" description="Polar residues" evidence="1">
    <location>
        <begin position="109"/>
        <end position="132"/>
    </location>
</feature>
<organism evidence="3 4">
    <name type="scientific">Penicillium bovifimosum</name>
    <dbReference type="NCBI Taxonomy" id="126998"/>
    <lineage>
        <taxon>Eukaryota</taxon>
        <taxon>Fungi</taxon>
        <taxon>Dikarya</taxon>
        <taxon>Ascomycota</taxon>
        <taxon>Pezizomycotina</taxon>
        <taxon>Eurotiomycetes</taxon>
        <taxon>Eurotiomycetidae</taxon>
        <taxon>Eurotiales</taxon>
        <taxon>Aspergillaceae</taxon>
        <taxon>Penicillium</taxon>
    </lineage>
</organism>